<evidence type="ECO:0000313" key="9">
    <source>
        <dbReference type="Proteomes" id="UP000198861"/>
    </source>
</evidence>
<evidence type="ECO:0000256" key="1">
    <source>
        <dbReference type="ARBA" id="ARBA00004141"/>
    </source>
</evidence>
<feature type="transmembrane region" description="Helical" evidence="5">
    <location>
        <begin position="75"/>
        <end position="93"/>
    </location>
</feature>
<dbReference type="AlphaFoldDB" id="A0A1I3YG29"/>
<feature type="transmembrane region" description="Helical" evidence="5">
    <location>
        <begin position="422"/>
        <end position="441"/>
    </location>
</feature>
<feature type="transmembrane region" description="Helical" evidence="5">
    <location>
        <begin position="262"/>
        <end position="277"/>
    </location>
</feature>
<evidence type="ECO:0000313" key="10">
    <source>
        <dbReference type="Proteomes" id="UP000199579"/>
    </source>
</evidence>
<feature type="transmembrane region" description="Helical" evidence="5">
    <location>
        <begin position="366"/>
        <end position="384"/>
    </location>
</feature>
<dbReference type="PANTHER" id="PTHR37422:SF13">
    <property type="entry name" value="LIPOPOLYSACCHARIDE BIOSYNTHESIS PROTEIN PA4999-RELATED"/>
    <property type="match status" value="1"/>
</dbReference>
<protein>
    <submittedName>
        <fullName evidence="8">O-antigen ligase</fullName>
    </submittedName>
</protein>
<dbReference type="PANTHER" id="PTHR37422">
    <property type="entry name" value="TEICHURONIC ACID BIOSYNTHESIS PROTEIN TUAE"/>
    <property type="match status" value="1"/>
</dbReference>
<gene>
    <name evidence="7" type="ORF">SAMN04244571_00301</name>
    <name evidence="8" type="ORF">SAMN04244574_00092</name>
</gene>
<evidence type="ECO:0000256" key="3">
    <source>
        <dbReference type="ARBA" id="ARBA00022989"/>
    </source>
</evidence>
<evidence type="ECO:0000256" key="5">
    <source>
        <dbReference type="SAM" id="Phobius"/>
    </source>
</evidence>
<evidence type="ECO:0000313" key="7">
    <source>
        <dbReference type="EMBL" id="SFA77815.1"/>
    </source>
</evidence>
<reference evidence="7 9" key="2">
    <citation type="submission" date="2016-10" db="EMBL/GenBank/DDBJ databases">
        <authorList>
            <person name="Varghese N."/>
            <person name="Submissions S."/>
        </authorList>
    </citation>
    <scope>NUCLEOTIDE SEQUENCE [LARGE SCALE GENOMIC DNA]</scope>
    <source>
        <strain evidence="7 9">DSM 282</strain>
    </source>
</reference>
<evidence type="ECO:0000259" key="6">
    <source>
        <dbReference type="Pfam" id="PF04932"/>
    </source>
</evidence>
<feature type="transmembrane region" description="Helical" evidence="5">
    <location>
        <begin position="213"/>
        <end position="233"/>
    </location>
</feature>
<comment type="subcellular location">
    <subcellularLocation>
        <location evidence="1">Membrane</location>
        <topology evidence="1">Multi-pass membrane protein</topology>
    </subcellularLocation>
</comment>
<organism evidence="8 10">
    <name type="scientific">Azotobacter beijerinckii</name>
    <dbReference type="NCBI Taxonomy" id="170623"/>
    <lineage>
        <taxon>Bacteria</taxon>
        <taxon>Pseudomonadati</taxon>
        <taxon>Pseudomonadota</taxon>
        <taxon>Gammaproteobacteria</taxon>
        <taxon>Pseudomonadales</taxon>
        <taxon>Pseudomonadaceae</taxon>
        <taxon>Azotobacter</taxon>
    </lineage>
</organism>
<accession>A0A1I3YG29</accession>
<feature type="domain" description="O-antigen ligase-related" evidence="6">
    <location>
        <begin position="246"/>
        <end position="375"/>
    </location>
</feature>
<sequence length="446" mass="48885">MSRMPRLGRAVVLAIEASRRGCGLRGKKISKGVAVISTQRLAPLSRFSKAWPYVLGTGLVVQLTGLLFNNDGSRYATQTYLSLFVPALLLLLFRRLSAATWRQPSGGILLGLCAWVLLCGWLNPGSSSGPSHWSKIVLLVLLYVFAVASLVRQPRVFAGLLVAAVTVAAVFAWLTLYYQFGVLDKPLDYQALRLTGRLSELGWNGLADLDHPIVAGLYYGVFAVLATGLLVGLPVRAWQAALLVLGMLGLLAYILLTFSRGAWFATAAGAVVMLLLFPNLKAKTLLGGGALLLLVALPIFWPEIQYERQVGLSHRELIWANWGERLPTFWLWGAGAGADFEFVFPPPAQWSVKHAHSLYLQFWFEYGLPGILLLVALLASLLWKGWTCRAEPLARLGLALLAFALVAMVSDIYAIFHRPSPYWVVFWFPVGILLGVQRPRFASGAA</sequence>
<keyword evidence="4 5" id="KW-0472">Membrane</keyword>
<dbReference type="InterPro" id="IPR007016">
    <property type="entry name" value="O-antigen_ligase-rel_domated"/>
</dbReference>
<feature type="transmembrane region" description="Helical" evidence="5">
    <location>
        <begin position="240"/>
        <end position="256"/>
    </location>
</feature>
<evidence type="ECO:0000313" key="8">
    <source>
        <dbReference type="EMBL" id="SFK30146.1"/>
    </source>
</evidence>
<proteinExistence type="predicted"/>
<keyword evidence="2 5" id="KW-0812">Transmembrane</keyword>
<dbReference type="EMBL" id="FOKJ01000003">
    <property type="protein sequence ID" value="SFA77815.1"/>
    <property type="molecule type" value="Genomic_DNA"/>
</dbReference>
<feature type="transmembrane region" description="Helical" evidence="5">
    <location>
        <begin position="158"/>
        <end position="180"/>
    </location>
</feature>
<keyword evidence="9" id="KW-1185">Reference proteome</keyword>
<keyword evidence="3 5" id="KW-1133">Transmembrane helix</keyword>
<feature type="transmembrane region" description="Helical" evidence="5">
    <location>
        <begin position="132"/>
        <end position="151"/>
    </location>
</feature>
<dbReference type="Proteomes" id="UP000198861">
    <property type="component" value="Unassembled WGS sequence"/>
</dbReference>
<feature type="transmembrane region" description="Helical" evidence="5">
    <location>
        <begin position="284"/>
        <end position="301"/>
    </location>
</feature>
<dbReference type="GO" id="GO:0016020">
    <property type="term" value="C:membrane"/>
    <property type="evidence" value="ECO:0007669"/>
    <property type="project" value="UniProtKB-SubCell"/>
</dbReference>
<reference evidence="8 10" key="1">
    <citation type="submission" date="2016-10" db="EMBL/GenBank/DDBJ databases">
        <authorList>
            <person name="de Groot N.N."/>
        </authorList>
    </citation>
    <scope>NUCLEOTIDE SEQUENCE [LARGE SCALE GENOMIC DNA]</scope>
    <source>
        <strain evidence="8 10">DSM 381</strain>
    </source>
</reference>
<dbReference type="InterPro" id="IPR051533">
    <property type="entry name" value="WaaL-like"/>
</dbReference>
<name>A0A1I3YG29_9GAMM</name>
<dbReference type="GO" id="GO:0016874">
    <property type="term" value="F:ligase activity"/>
    <property type="evidence" value="ECO:0007669"/>
    <property type="project" value="UniProtKB-KW"/>
</dbReference>
<feature type="transmembrane region" description="Helical" evidence="5">
    <location>
        <begin position="396"/>
        <end position="416"/>
    </location>
</feature>
<keyword evidence="8" id="KW-0436">Ligase</keyword>
<dbReference type="Proteomes" id="UP000199579">
    <property type="component" value="Unassembled WGS sequence"/>
</dbReference>
<evidence type="ECO:0000256" key="2">
    <source>
        <dbReference type="ARBA" id="ARBA00022692"/>
    </source>
</evidence>
<dbReference type="Pfam" id="PF04932">
    <property type="entry name" value="Wzy_C"/>
    <property type="match status" value="1"/>
</dbReference>
<feature type="transmembrane region" description="Helical" evidence="5">
    <location>
        <begin position="105"/>
        <end position="126"/>
    </location>
</feature>
<dbReference type="EMBL" id="FOSX01000001">
    <property type="protein sequence ID" value="SFK30146.1"/>
    <property type="molecule type" value="Genomic_DNA"/>
</dbReference>
<feature type="transmembrane region" description="Helical" evidence="5">
    <location>
        <begin position="50"/>
        <end position="69"/>
    </location>
</feature>
<evidence type="ECO:0000256" key="4">
    <source>
        <dbReference type="ARBA" id="ARBA00023136"/>
    </source>
</evidence>